<comment type="subcellular location">
    <subcellularLocation>
        <location evidence="1">Cell inner membrane</location>
        <topology evidence="1">Multi-pass membrane protein</topology>
    </subcellularLocation>
    <subcellularLocation>
        <location evidence="9">Cell membrane</location>
        <topology evidence="9">Multi-pass membrane protein</topology>
    </subcellularLocation>
</comment>
<sequence length="269" mass="31012">MKKLKAMFNGLWCYRYLLWNLVSRDFKLKYRRSVLGVVWSVLNPLLMCLVYWAVFSSLMDMRGSGIDNFPVFLMCGQLLFNFFNEATSTSMSSVLGAASLLKKVYIPKYVFPLEKCCFAMVNCVFSFVALALVMVFTGSPIHFTVFEALYPLVTLFFFSLGVGLFLAAATVFFRDIMHIWSVFITALLYFSAIFYDPTQMTFSIGGFNMQQIIKLNPMYWYITGFRRTLMWGIPLDINMFLVCGLCALVSMLIGVQMFRKTQDRFVLHI</sequence>
<keyword evidence="6 9" id="KW-0812">Transmembrane</keyword>
<evidence type="ECO:0000256" key="7">
    <source>
        <dbReference type="ARBA" id="ARBA00022989"/>
    </source>
</evidence>
<evidence type="ECO:0000256" key="5">
    <source>
        <dbReference type="ARBA" id="ARBA00022519"/>
    </source>
</evidence>
<evidence type="ECO:0000256" key="2">
    <source>
        <dbReference type="ARBA" id="ARBA00007783"/>
    </source>
</evidence>
<dbReference type="Proteomes" id="UP000406184">
    <property type="component" value="Unassembled WGS sequence"/>
</dbReference>
<evidence type="ECO:0000256" key="6">
    <source>
        <dbReference type="ARBA" id="ARBA00022692"/>
    </source>
</evidence>
<feature type="transmembrane region" description="Helical" evidence="9">
    <location>
        <begin position="66"/>
        <end position="83"/>
    </location>
</feature>
<name>A0A564SDZ3_9FIRM</name>
<feature type="domain" description="ABC transmembrane type-2" evidence="10">
    <location>
        <begin position="35"/>
        <end position="261"/>
    </location>
</feature>
<keyword evidence="7 9" id="KW-1133">Transmembrane helix</keyword>
<proteinExistence type="inferred from homology"/>
<dbReference type="GO" id="GO:0015920">
    <property type="term" value="P:lipopolysaccharide transport"/>
    <property type="evidence" value="ECO:0007669"/>
    <property type="project" value="TreeGrafter"/>
</dbReference>
<dbReference type="RefSeq" id="WP_243120045.1">
    <property type="nucleotide sequence ID" value="NZ_CABHMY010000033.1"/>
</dbReference>
<evidence type="ECO:0000256" key="8">
    <source>
        <dbReference type="ARBA" id="ARBA00023136"/>
    </source>
</evidence>
<keyword evidence="3 9" id="KW-0813">Transport</keyword>
<evidence type="ECO:0000256" key="3">
    <source>
        <dbReference type="ARBA" id="ARBA00022448"/>
    </source>
</evidence>
<feature type="transmembrane region" description="Helical" evidence="9">
    <location>
        <begin position="34"/>
        <end position="54"/>
    </location>
</feature>
<dbReference type="AlphaFoldDB" id="A0A564SDZ3"/>
<dbReference type="InterPro" id="IPR047817">
    <property type="entry name" value="ABC2_TM_bact-type"/>
</dbReference>
<keyword evidence="5" id="KW-0997">Cell inner membrane</keyword>
<feature type="transmembrane region" description="Helical" evidence="9">
    <location>
        <begin position="237"/>
        <end position="255"/>
    </location>
</feature>
<organism evidence="11 12">
    <name type="scientific">Faecalibacterium prausnitzii</name>
    <dbReference type="NCBI Taxonomy" id="853"/>
    <lineage>
        <taxon>Bacteria</taxon>
        <taxon>Bacillati</taxon>
        <taxon>Bacillota</taxon>
        <taxon>Clostridia</taxon>
        <taxon>Eubacteriales</taxon>
        <taxon>Oscillospiraceae</taxon>
        <taxon>Faecalibacterium</taxon>
    </lineage>
</organism>
<feature type="transmembrane region" description="Helical" evidence="9">
    <location>
        <begin position="116"/>
        <end position="136"/>
    </location>
</feature>
<accession>A0A564SDZ3</accession>
<dbReference type="InterPro" id="IPR013525">
    <property type="entry name" value="ABC2_TM"/>
</dbReference>
<evidence type="ECO:0000256" key="1">
    <source>
        <dbReference type="ARBA" id="ARBA00004429"/>
    </source>
</evidence>
<dbReference type="Pfam" id="PF01061">
    <property type="entry name" value="ABC2_membrane"/>
    <property type="match status" value="1"/>
</dbReference>
<evidence type="ECO:0000313" key="12">
    <source>
        <dbReference type="Proteomes" id="UP000406184"/>
    </source>
</evidence>
<keyword evidence="8 9" id="KW-0472">Membrane</keyword>
<feature type="transmembrane region" description="Helical" evidence="9">
    <location>
        <begin position="148"/>
        <end position="169"/>
    </location>
</feature>
<dbReference type="PROSITE" id="PS51012">
    <property type="entry name" value="ABC_TM2"/>
    <property type="match status" value="1"/>
</dbReference>
<dbReference type="GO" id="GO:0140359">
    <property type="term" value="F:ABC-type transporter activity"/>
    <property type="evidence" value="ECO:0007669"/>
    <property type="project" value="InterPro"/>
</dbReference>
<gene>
    <name evidence="11" type="primary">tagG</name>
    <name evidence="11" type="ORF">FPPS064S07_02054</name>
</gene>
<evidence type="ECO:0000256" key="4">
    <source>
        <dbReference type="ARBA" id="ARBA00022475"/>
    </source>
</evidence>
<keyword evidence="4 9" id="KW-1003">Cell membrane</keyword>
<reference evidence="11 12" key="1">
    <citation type="submission" date="2019-07" db="EMBL/GenBank/DDBJ databases">
        <authorList>
            <person name="Hibberd C M."/>
            <person name="Gehrig L. J."/>
            <person name="Chang H.-W."/>
            <person name="Venkatesh S."/>
        </authorList>
    </citation>
    <scope>NUCLEOTIDE SEQUENCE [LARGE SCALE GENOMIC DNA]</scope>
    <source>
        <strain evidence="11">Faecalibacterium_prausnitzii_JG_BgPS064</strain>
    </source>
</reference>
<evidence type="ECO:0000259" key="10">
    <source>
        <dbReference type="PROSITE" id="PS51012"/>
    </source>
</evidence>
<dbReference type="PANTHER" id="PTHR30413:SF8">
    <property type="entry name" value="TRANSPORT PERMEASE PROTEIN"/>
    <property type="match status" value="1"/>
</dbReference>
<evidence type="ECO:0000313" key="11">
    <source>
        <dbReference type="EMBL" id="VUW93396.1"/>
    </source>
</evidence>
<dbReference type="PANTHER" id="PTHR30413">
    <property type="entry name" value="INNER MEMBRANE TRANSPORT PERMEASE"/>
    <property type="match status" value="1"/>
</dbReference>
<protein>
    <recommendedName>
        <fullName evidence="9">Transport permease protein</fullName>
    </recommendedName>
</protein>
<feature type="transmembrane region" description="Helical" evidence="9">
    <location>
        <begin position="176"/>
        <end position="195"/>
    </location>
</feature>
<dbReference type="EMBL" id="CABHMY010000033">
    <property type="protein sequence ID" value="VUW93396.1"/>
    <property type="molecule type" value="Genomic_DNA"/>
</dbReference>
<evidence type="ECO:0000256" key="9">
    <source>
        <dbReference type="RuleBase" id="RU361157"/>
    </source>
</evidence>
<dbReference type="GO" id="GO:0005886">
    <property type="term" value="C:plasma membrane"/>
    <property type="evidence" value="ECO:0007669"/>
    <property type="project" value="UniProtKB-SubCell"/>
</dbReference>
<keyword evidence="12" id="KW-1185">Reference proteome</keyword>
<comment type="similarity">
    <text evidence="2 9">Belongs to the ABC-2 integral membrane protein family.</text>
</comment>